<dbReference type="Gene3D" id="1.10.287.110">
    <property type="entry name" value="DnaJ domain"/>
    <property type="match status" value="1"/>
</dbReference>
<reference evidence="15" key="1">
    <citation type="submission" date="2023-08" db="EMBL/GenBank/DDBJ databases">
        <title>Pelteobagrus vachellii genome.</title>
        <authorList>
            <person name="Liu H."/>
        </authorList>
    </citation>
    <scope>NUCLEOTIDE SEQUENCE</scope>
    <source>
        <strain evidence="15">PRFRI_2022a</strain>
        <tissue evidence="15">Muscle</tissue>
    </source>
</reference>
<dbReference type="FunFam" id="1.10.287.110:FF:000060">
    <property type="entry name" value="DnaJ (Hsp40) homolog, subfamily C, member 30"/>
    <property type="match status" value="1"/>
</dbReference>
<dbReference type="GO" id="GO:0005743">
    <property type="term" value="C:mitochondrial inner membrane"/>
    <property type="evidence" value="ECO:0007669"/>
    <property type="project" value="UniProtKB-SubCell"/>
</dbReference>
<feature type="compositionally biased region" description="Basic residues" evidence="12">
    <location>
        <begin position="175"/>
        <end position="189"/>
    </location>
</feature>
<evidence type="ECO:0000313" key="15">
    <source>
        <dbReference type="EMBL" id="KAK2868731.1"/>
    </source>
</evidence>
<keyword evidence="7 13" id="KW-0472">Membrane</keyword>
<keyword evidence="6" id="KW-0496">Mitochondrion</keyword>
<dbReference type="CDD" id="cd06257">
    <property type="entry name" value="DnaJ"/>
    <property type="match status" value="1"/>
</dbReference>
<dbReference type="PROSITE" id="PS50076">
    <property type="entry name" value="DNAJ_2"/>
    <property type="match status" value="1"/>
</dbReference>
<evidence type="ECO:0000256" key="9">
    <source>
        <dbReference type="ARBA" id="ARBA00058822"/>
    </source>
</evidence>
<dbReference type="InterPro" id="IPR036869">
    <property type="entry name" value="J_dom_sf"/>
</dbReference>
<dbReference type="Pfam" id="PF00226">
    <property type="entry name" value="DnaJ"/>
    <property type="match status" value="1"/>
</dbReference>
<dbReference type="PRINTS" id="PR00625">
    <property type="entry name" value="JDOMAIN"/>
</dbReference>
<keyword evidence="3" id="KW-0999">Mitochondrion inner membrane</keyword>
<dbReference type="InterPro" id="IPR001623">
    <property type="entry name" value="DnaJ_domain"/>
</dbReference>
<evidence type="ECO:0000256" key="11">
    <source>
        <dbReference type="ARBA" id="ARBA00070112"/>
    </source>
</evidence>
<accession>A0AA88TIZ3</accession>
<comment type="subunit">
    <text evidence="10">Associates with the ATP synthase complex. Interacts with MT-ATP6; interaction is direct. Interacts with ATP5MC2; interaction is direct.</text>
</comment>
<gene>
    <name evidence="15" type="ORF">Q7C36_000602</name>
</gene>
<evidence type="ECO:0000256" key="5">
    <source>
        <dbReference type="ARBA" id="ARBA00022989"/>
    </source>
</evidence>
<dbReference type="Proteomes" id="UP001187315">
    <property type="component" value="Unassembled WGS sequence"/>
</dbReference>
<evidence type="ECO:0000259" key="14">
    <source>
        <dbReference type="PROSITE" id="PS50076"/>
    </source>
</evidence>
<comment type="subcellular location">
    <subcellularLocation>
        <location evidence="1">Mitochondrion inner membrane</location>
        <topology evidence="1">Single-pass membrane protein</topology>
    </subcellularLocation>
</comment>
<dbReference type="PANTHER" id="PTHR44873">
    <property type="entry name" value="DNAJ HOMOLOG SUBFAMILY C MEMBER 30, MITOCHONDRIAL"/>
    <property type="match status" value="1"/>
</dbReference>
<comment type="function">
    <text evidence="9">Mitochondrial protein enriched in neurons that acts as a regulator of mitochondrial respiration. Associates with the ATP synthase complex and facilitates ATP synthesis. May be a chaperone protein involved in the turnover of the subunits of mitochondrial complex I N-module. It facilitates the degradation of N-module subunits damaged by oxidative stress, and contributes to complex I functional efficiency.</text>
</comment>
<evidence type="ECO:0000256" key="13">
    <source>
        <dbReference type="SAM" id="Phobius"/>
    </source>
</evidence>
<evidence type="ECO:0000256" key="8">
    <source>
        <dbReference type="ARBA" id="ARBA00023186"/>
    </source>
</evidence>
<keyword evidence="2 13" id="KW-0812">Transmembrane</keyword>
<dbReference type="EMBL" id="JAVHJS010000001">
    <property type="protein sequence ID" value="KAK2868731.1"/>
    <property type="molecule type" value="Genomic_DNA"/>
</dbReference>
<keyword evidence="5 13" id="KW-1133">Transmembrane helix</keyword>
<dbReference type="AlphaFoldDB" id="A0AA88TIZ3"/>
<protein>
    <recommendedName>
        <fullName evidence="11">DnaJ homolog subfamily C member 30, mitochondrial</fullName>
    </recommendedName>
</protein>
<sequence>MLTLYTVMAALSRVGLYKLRPLNIKSWFTVTSRRRVSVFRACFRTQRALCRVSETHLQSPAALIIIRSHSSNSSSSNSSSSLHTSTTAYYDVLRVSPNATQAQIKTAYYRQSFLYHPDRNAGSHEAVRRFSEISEAYKVLGSISLRRKYDRGVLSLSDLQSAVRPSRKDQEHPEHHHHHHHHHHQRFSRSVRGAGTKPMFDFDAFYRAHYGEQLEREQNLRRWREQRKQAQKKNLMAFKMEKWTEMAVGTLLVLGLVLLARLKS</sequence>
<keyword evidence="16" id="KW-1185">Reference proteome</keyword>
<dbReference type="SUPFAM" id="SSF46565">
    <property type="entry name" value="Chaperone J-domain"/>
    <property type="match status" value="1"/>
</dbReference>
<keyword evidence="4" id="KW-0809">Transit peptide</keyword>
<organism evidence="15 16">
    <name type="scientific">Tachysurus vachellii</name>
    <name type="common">Darkbarbel catfish</name>
    <name type="synonym">Pelteobagrus vachellii</name>
    <dbReference type="NCBI Taxonomy" id="175792"/>
    <lineage>
        <taxon>Eukaryota</taxon>
        <taxon>Metazoa</taxon>
        <taxon>Chordata</taxon>
        <taxon>Craniata</taxon>
        <taxon>Vertebrata</taxon>
        <taxon>Euteleostomi</taxon>
        <taxon>Actinopterygii</taxon>
        <taxon>Neopterygii</taxon>
        <taxon>Teleostei</taxon>
        <taxon>Ostariophysi</taxon>
        <taxon>Siluriformes</taxon>
        <taxon>Bagridae</taxon>
        <taxon>Tachysurus</taxon>
    </lineage>
</organism>
<feature type="region of interest" description="Disordered" evidence="12">
    <location>
        <begin position="160"/>
        <end position="190"/>
    </location>
</feature>
<evidence type="ECO:0000256" key="3">
    <source>
        <dbReference type="ARBA" id="ARBA00022792"/>
    </source>
</evidence>
<evidence type="ECO:0000256" key="10">
    <source>
        <dbReference type="ARBA" id="ARBA00065070"/>
    </source>
</evidence>
<name>A0AA88TIZ3_TACVA</name>
<comment type="caution">
    <text evidence="15">The sequence shown here is derived from an EMBL/GenBank/DDBJ whole genome shotgun (WGS) entry which is preliminary data.</text>
</comment>
<feature type="domain" description="J" evidence="14">
    <location>
        <begin position="88"/>
        <end position="153"/>
    </location>
</feature>
<evidence type="ECO:0000313" key="16">
    <source>
        <dbReference type="Proteomes" id="UP001187315"/>
    </source>
</evidence>
<evidence type="ECO:0000256" key="6">
    <source>
        <dbReference type="ARBA" id="ARBA00023128"/>
    </source>
</evidence>
<evidence type="ECO:0000256" key="2">
    <source>
        <dbReference type="ARBA" id="ARBA00022692"/>
    </source>
</evidence>
<keyword evidence="8" id="KW-0143">Chaperone</keyword>
<evidence type="ECO:0000256" key="4">
    <source>
        <dbReference type="ARBA" id="ARBA00022946"/>
    </source>
</evidence>
<dbReference type="SMART" id="SM00271">
    <property type="entry name" value="DnaJ"/>
    <property type="match status" value="1"/>
</dbReference>
<evidence type="ECO:0000256" key="7">
    <source>
        <dbReference type="ARBA" id="ARBA00023136"/>
    </source>
</evidence>
<proteinExistence type="predicted"/>
<evidence type="ECO:0000256" key="12">
    <source>
        <dbReference type="SAM" id="MobiDB-lite"/>
    </source>
</evidence>
<dbReference type="InterPro" id="IPR053025">
    <property type="entry name" value="Mito_ATP_Synthase-Asso"/>
</dbReference>
<dbReference type="PANTHER" id="PTHR44873:SF1">
    <property type="entry name" value="DNAJ HOMOLOG SUBFAMILY C MEMBER 30, MITOCHONDRIAL"/>
    <property type="match status" value="1"/>
</dbReference>
<evidence type="ECO:0000256" key="1">
    <source>
        <dbReference type="ARBA" id="ARBA00004434"/>
    </source>
</evidence>
<feature type="transmembrane region" description="Helical" evidence="13">
    <location>
        <begin position="243"/>
        <end position="262"/>
    </location>
</feature>